<comment type="cofactor">
    <cofactor evidence="1">
        <name>FAD</name>
        <dbReference type="ChEBI" id="CHEBI:57692"/>
    </cofactor>
</comment>
<dbReference type="Gene3D" id="3.40.462.20">
    <property type="match status" value="1"/>
</dbReference>
<dbReference type="PANTHER" id="PTHR42973:SF39">
    <property type="entry name" value="FAD-BINDING PCMH-TYPE DOMAIN-CONTAINING PROTEIN"/>
    <property type="match status" value="1"/>
</dbReference>
<evidence type="ECO:0000256" key="1">
    <source>
        <dbReference type="ARBA" id="ARBA00001974"/>
    </source>
</evidence>
<dbReference type="PANTHER" id="PTHR42973">
    <property type="entry name" value="BINDING OXIDOREDUCTASE, PUTATIVE (AFU_ORTHOLOGUE AFUA_1G17690)-RELATED"/>
    <property type="match status" value="1"/>
</dbReference>
<protein>
    <submittedName>
        <fullName evidence="9">FAD-binding protein</fullName>
    </submittedName>
</protein>
<dbReference type="GO" id="GO:0016491">
    <property type="term" value="F:oxidoreductase activity"/>
    <property type="evidence" value="ECO:0007669"/>
    <property type="project" value="UniProtKB-KW"/>
</dbReference>
<dbReference type="InterPro" id="IPR016166">
    <property type="entry name" value="FAD-bd_PCMH"/>
</dbReference>
<keyword evidence="4" id="KW-0274">FAD</keyword>
<dbReference type="InterPro" id="IPR016169">
    <property type="entry name" value="FAD-bd_PCMH_sub2"/>
</dbReference>
<dbReference type="Pfam" id="PF01565">
    <property type="entry name" value="FAD_binding_4"/>
    <property type="match status" value="1"/>
</dbReference>
<dbReference type="InterPro" id="IPR036318">
    <property type="entry name" value="FAD-bd_PCMH-like_sf"/>
</dbReference>
<dbReference type="SUPFAM" id="SSF56176">
    <property type="entry name" value="FAD-binding/transporter-associated domain-like"/>
    <property type="match status" value="1"/>
</dbReference>
<dbReference type="PROSITE" id="PS51318">
    <property type="entry name" value="TAT"/>
    <property type="match status" value="1"/>
</dbReference>
<evidence type="ECO:0000259" key="7">
    <source>
        <dbReference type="PROSITE" id="PS51387"/>
    </source>
</evidence>
<dbReference type="EMBL" id="CP109546">
    <property type="protein sequence ID" value="WTZ14421.1"/>
    <property type="molecule type" value="Genomic_DNA"/>
</dbReference>
<evidence type="ECO:0000256" key="6">
    <source>
        <dbReference type="SAM" id="SignalP"/>
    </source>
</evidence>
<dbReference type="EMBL" id="CP109546">
    <property type="protein sequence ID" value="WTZ06666.1"/>
    <property type="molecule type" value="Genomic_DNA"/>
</dbReference>
<dbReference type="InterPro" id="IPR006094">
    <property type="entry name" value="Oxid_FAD_bind_N"/>
</dbReference>
<dbReference type="GO" id="GO:0071949">
    <property type="term" value="F:FAD binding"/>
    <property type="evidence" value="ECO:0007669"/>
    <property type="project" value="InterPro"/>
</dbReference>
<feature type="domain" description="FAD-binding PCMH-type" evidence="7">
    <location>
        <begin position="59"/>
        <end position="239"/>
    </location>
</feature>
<feature type="chain" id="PRO_5043287321" evidence="6">
    <location>
        <begin position="28"/>
        <end position="537"/>
    </location>
</feature>
<evidence type="ECO:0000256" key="4">
    <source>
        <dbReference type="ARBA" id="ARBA00022827"/>
    </source>
</evidence>
<accession>A0AAU3I9Y5</accession>
<name>A0AAU3I9Y5_9ACTN</name>
<evidence type="ECO:0000256" key="5">
    <source>
        <dbReference type="ARBA" id="ARBA00023002"/>
    </source>
</evidence>
<dbReference type="Gene3D" id="3.30.465.10">
    <property type="match status" value="1"/>
</dbReference>
<feature type="signal peptide" evidence="6">
    <location>
        <begin position="1"/>
        <end position="27"/>
    </location>
</feature>
<organism evidence="9">
    <name type="scientific">Streptomyces sp. NBC_01393</name>
    <dbReference type="NCBI Taxonomy" id="2903851"/>
    <lineage>
        <taxon>Bacteria</taxon>
        <taxon>Bacillati</taxon>
        <taxon>Actinomycetota</taxon>
        <taxon>Actinomycetes</taxon>
        <taxon>Kitasatosporales</taxon>
        <taxon>Streptomycetaceae</taxon>
        <taxon>Streptomyces</taxon>
    </lineage>
</organism>
<dbReference type="InterPro" id="IPR012951">
    <property type="entry name" value="BBE"/>
</dbReference>
<dbReference type="AlphaFoldDB" id="A0AAU3I9Y5"/>
<evidence type="ECO:0000313" key="9">
    <source>
        <dbReference type="EMBL" id="WTZ14421.1"/>
    </source>
</evidence>
<dbReference type="PROSITE" id="PS51387">
    <property type="entry name" value="FAD_PCMH"/>
    <property type="match status" value="1"/>
</dbReference>
<evidence type="ECO:0000313" key="8">
    <source>
        <dbReference type="EMBL" id="WTZ06666.1"/>
    </source>
</evidence>
<proteinExistence type="inferred from homology"/>
<dbReference type="InterPro" id="IPR050416">
    <property type="entry name" value="FAD-linked_Oxidoreductase"/>
</dbReference>
<evidence type="ECO:0000256" key="3">
    <source>
        <dbReference type="ARBA" id="ARBA00022630"/>
    </source>
</evidence>
<dbReference type="InterPro" id="IPR006311">
    <property type="entry name" value="TAT_signal"/>
</dbReference>
<reference evidence="9" key="1">
    <citation type="submission" date="2022-10" db="EMBL/GenBank/DDBJ databases">
        <title>The complete genomes of actinobacterial strains from the NBC collection.</title>
        <authorList>
            <person name="Joergensen T.S."/>
            <person name="Alvarez Arevalo M."/>
            <person name="Sterndorff E.B."/>
            <person name="Faurdal D."/>
            <person name="Vuksanovic O."/>
            <person name="Mourched A.-S."/>
            <person name="Charusanti P."/>
            <person name="Shaw S."/>
            <person name="Blin K."/>
            <person name="Weber T."/>
        </authorList>
    </citation>
    <scope>NUCLEOTIDE SEQUENCE</scope>
    <source>
        <strain evidence="9">NBC_01393</strain>
    </source>
</reference>
<keyword evidence="5" id="KW-0560">Oxidoreductase</keyword>
<comment type="similarity">
    <text evidence="2">Belongs to the oxygen-dependent FAD-linked oxidoreductase family.</text>
</comment>
<gene>
    <name evidence="8" type="ORF">OG699_00605</name>
    <name evidence="9" type="ORF">OG699_44660</name>
</gene>
<dbReference type="Pfam" id="PF08031">
    <property type="entry name" value="BBE"/>
    <property type="match status" value="1"/>
</dbReference>
<evidence type="ECO:0000256" key="2">
    <source>
        <dbReference type="ARBA" id="ARBA00005466"/>
    </source>
</evidence>
<keyword evidence="6" id="KW-0732">Signal</keyword>
<sequence length="537" mass="57790">MTAPNRRRFVTGTIAAAAATGSGLATATAAASPSSGPLVVEPADPRYADLAVRGSNKRFTARPEAFVLATTTEQVVVAVREAVRDGKRIAVRSGGHCYENFVGDTSVRRVIDLAGMDTVRWDAARGAFEIGAGARLVDVYRALYYGWGVTVPGGASATVAFGGHVQGGGYGALSRRHGISSDHLLAVEVVVVDAFGRARAVVATRDAHDPNRELWWAHTGAGGGNFGVVTRYWFRSPAARGADPATALPRPHGSVLASAVMFPREGMTRNAFRTLVGNHGHWHERNSGPRSPYTGLFSGLVLLGHQGENDQGLSAVAFTHLDATLPDAGKLLQDHIDAVSAGVGVEAYAAPPETLPWLASVESLATSQDTETGRQKIKSSYLRRAFTDEQIDVLYGFLGSTEHTNDSSSVSIQSYGGLVNTVGPRATASWQRDSVMKALFMNTWQSPERDAANVDWLRRLYAGVYQDTGGVPAPNDRNEGCFINFPDIDMADPKWNTSGVPWHRLYFGDNYHRLQAVKATWDPRDVFHHPLSVRAAR</sequence>
<keyword evidence="3" id="KW-0285">Flavoprotein</keyword>